<evidence type="ECO:0000256" key="1">
    <source>
        <dbReference type="PIRSR" id="PIRSR038925-1"/>
    </source>
</evidence>
<dbReference type="PANTHER" id="PTHR13504:SF38">
    <property type="entry name" value="FIDO DOMAIN-CONTAINING PROTEIN"/>
    <property type="match status" value="1"/>
</dbReference>
<sequence>MDKTLFTPDAPGQLREIIVQGTKDWAFIPDPLPEKWDMPDEIWRLLVEARQELARLDGGGRYIVGRYMPTYNLLLRPLQRREALRSSSLEGTYATPQQLLLFEIDPREPKSSSDPVNSWQEVSNYGRALELGLHLLEEIPISLRLLRRIHQELLSGVRGYDRDPGNFRRNQVHIGSDRRFVPVPPNELMICLDDLEKAIHKKIEIDPLIFCFMVHYQFETIHPFMDGNGRIGRLLLALMIYQCCELSRPWLYLSAFFDKYKDEYIDYLFKVSSTGNWKDWIAFCLRGTIAQSKDAIKRFDKLLGLRKEYMELLSKIGGNIRLNQLIDYLFESPVISIPELETMCKISYPTAKADIERLVKAGILVESEIQARPIIYFAADIVDIAFGDLPND</sequence>
<comment type="caution">
    <text evidence="6">The sequence shown here is derived from an EMBL/GenBank/DDBJ whole genome shotgun (WGS) entry which is preliminary data.</text>
</comment>
<dbReference type="InterPro" id="IPR036597">
    <property type="entry name" value="Fido-like_dom_sf"/>
</dbReference>
<dbReference type="GO" id="GO:0005524">
    <property type="term" value="F:ATP binding"/>
    <property type="evidence" value="ECO:0007669"/>
    <property type="project" value="UniProtKB-KW"/>
</dbReference>
<feature type="binding site" evidence="1">
    <location>
        <position position="90"/>
    </location>
    <ligand>
        <name>ATP</name>
        <dbReference type="ChEBI" id="CHEBI:30616"/>
    </ligand>
</feature>
<keyword evidence="1" id="KW-0067">ATP-binding</keyword>
<feature type="binding site" evidence="3">
    <location>
        <begin position="226"/>
        <end position="233"/>
    </location>
    <ligand>
        <name>ATP</name>
        <dbReference type="ChEBI" id="CHEBI:30616"/>
    </ligand>
</feature>
<evidence type="ECO:0000259" key="5">
    <source>
        <dbReference type="PROSITE" id="PS51459"/>
    </source>
</evidence>
<dbReference type="Pfam" id="PF13784">
    <property type="entry name" value="Fic_N"/>
    <property type="match status" value="1"/>
</dbReference>
<accession>A0A1E5QIL0</accession>
<dbReference type="InterPro" id="IPR040198">
    <property type="entry name" value="Fido_containing"/>
</dbReference>
<feature type="domain" description="CARD" evidence="4">
    <location>
        <begin position="305"/>
        <end position="368"/>
    </location>
</feature>
<reference evidence="6" key="1">
    <citation type="submission" date="2016-09" db="EMBL/GenBank/DDBJ databases">
        <title>Draft genome of thermotolerant cyanobacterium Desertifilum sp. strain IPPAS B-1220.</title>
        <authorList>
            <person name="Sinetova M.A."/>
            <person name="Bolakhan K."/>
            <person name="Zayadan B.K."/>
            <person name="Mironov K.S."/>
            <person name="Ustinova V."/>
            <person name="Kupriyanova E.V."/>
            <person name="Sidorov R.A."/>
            <person name="Skrypnik A.N."/>
            <person name="Gogoleva N.E."/>
            <person name="Gogolev Y.V."/>
            <person name="Los D.A."/>
        </authorList>
    </citation>
    <scope>NUCLEOTIDE SEQUENCE [LARGE SCALE GENOMIC DNA]</scope>
    <source>
        <strain evidence="6">IPPAS B-1220</strain>
    </source>
</reference>
<name>A0A1E5QIL0_9CYAN</name>
<dbReference type="InterPro" id="IPR036388">
    <property type="entry name" value="WH-like_DNA-bd_sf"/>
</dbReference>
<organism evidence="6">
    <name type="scientific">Desertifilum tharense IPPAS B-1220</name>
    <dbReference type="NCBI Taxonomy" id="1781255"/>
    <lineage>
        <taxon>Bacteria</taxon>
        <taxon>Bacillati</taxon>
        <taxon>Cyanobacteriota</taxon>
        <taxon>Cyanophyceae</taxon>
        <taxon>Desertifilales</taxon>
        <taxon>Desertifilaceae</taxon>
        <taxon>Desertifilum</taxon>
    </lineage>
</organism>
<dbReference type="Gene3D" id="1.10.3290.10">
    <property type="entry name" value="Fido-like domain"/>
    <property type="match status" value="1"/>
</dbReference>
<evidence type="ECO:0000313" key="6">
    <source>
        <dbReference type="EMBL" id="OEJ74509.1"/>
    </source>
</evidence>
<dbReference type="RefSeq" id="WP_069968007.1">
    <property type="nucleotide sequence ID" value="NZ_CM124774.1"/>
</dbReference>
<dbReference type="OrthoDB" id="9813719at2"/>
<dbReference type="SUPFAM" id="SSF140931">
    <property type="entry name" value="Fic-like"/>
    <property type="match status" value="1"/>
</dbReference>
<feature type="binding site" evidence="1">
    <location>
        <begin position="227"/>
        <end position="233"/>
    </location>
    <ligand>
        <name>ATP</name>
        <dbReference type="ChEBI" id="CHEBI:30616"/>
    </ligand>
</feature>
<protein>
    <submittedName>
        <fullName evidence="6">Filamentation induced by cAMP protein fic</fullName>
    </submittedName>
</protein>
<dbReference type="Gene3D" id="1.10.10.10">
    <property type="entry name" value="Winged helix-like DNA-binding domain superfamily/Winged helix DNA-binding domain"/>
    <property type="match status" value="1"/>
</dbReference>
<dbReference type="InterPro" id="IPR026287">
    <property type="entry name" value="SoFic-like"/>
</dbReference>
<dbReference type="PROSITE" id="PS51459">
    <property type="entry name" value="FIDO"/>
    <property type="match status" value="1"/>
</dbReference>
<dbReference type="Pfam" id="PF02661">
    <property type="entry name" value="Fic"/>
    <property type="match status" value="1"/>
</dbReference>
<feature type="binding site" evidence="1">
    <location>
        <position position="264"/>
    </location>
    <ligand>
        <name>ATP</name>
        <dbReference type="ChEBI" id="CHEBI:30616"/>
    </ligand>
</feature>
<dbReference type="EMBL" id="MJGC01000066">
    <property type="protein sequence ID" value="OEJ74509.1"/>
    <property type="molecule type" value="Genomic_DNA"/>
</dbReference>
<feature type="active site" evidence="2">
    <location>
        <position position="222"/>
    </location>
</feature>
<keyword evidence="1" id="KW-0547">Nucleotide-binding</keyword>
<evidence type="ECO:0000256" key="3">
    <source>
        <dbReference type="PIRSR" id="PIRSR640198-2"/>
    </source>
</evidence>
<evidence type="ECO:0000259" key="4">
    <source>
        <dbReference type="PROSITE" id="PS50209"/>
    </source>
</evidence>
<gene>
    <name evidence="6" type="ORF">BH720_14920</name>
</gene>
<dbReference type="PROSITE" id="PS50209">
    <property type="entry name" value="CARD"/>
    <property type="match status" value="1"/>
</dbReference>
<dbReference type="PIRSF" id="PIRSF038925">
    <property type="entry name" value="AMP-prot_trans"/>
    <property type="match status" value="1"/>
</dbReference>
<dbReference type="InterPro" id="IPR003812">
    <property type="entry name" value="Fido"/>
</dbReference>
<dbReference type="STRING" id="1781255.BH720_14920"/>
<dbReference type="InterPro" id="IPR001315">
    <property type="entry name" value="CARD"/>
</dbReference>
<proteinExistence type="predicted"/>
<feature type="binding site" evidence="1">
    <location>
        <position position="222"/>
    </location>
    <ligand>
        <name>ATP</name>
        <dbReference type="ChEBI" id="CHEBI:30616"/>
    </ligand>
</feature>
<feature type="domain" description="Fido" evidence="5">
    <location>
        <begin position="141"/>
        <end position="286"/>
    </location>
</feature>
<dbReference type="PANTHER" id="PTHR13504">
    <property type="entry name" value="FIDO DOMAIN-CONTAINING PROTEIN DDB_G0283145"/>
    <property type="match status" value="1"/>
</dbReference>
<dbReference type="AlphaFoldDB" id="A0A1E5QIL0"/>
<dbReference type="InterPro" id="IPR025758">
    <property type="entry name" value="Fic/DOC_N"/>
</dbReference>
<evidence type="ECO:0000256" key="2">
    <source>
        <dbReference type="PIRSR" id="PIRSR640198-1"/>
    </source>
</evidence>